<evidence type="ECO:0000259" key="12">
    <source>
        <dbReference type="PROSITE" id="PS51278"/>
    </source>
</evidence>
<evidence type="ECO:0000313" key="14">
    <source>
        <dbReference type="Proteomes" id="UP000561459"/>
    </source>
</evidence>
<organism evidence="13 14">
    <name type="scientific">Novosphingobium fluoreni</name>
    <dbReference type="NCBI Taxonomy" id="1391222"/>
    <lineage>
        <taxon>Bacteria</taxon>
        <taxon>Pseudomonadati</taxon>
        <taxon>Pseudomonadota</taxon>
        <taxon>Alphaproteobacteria</taxon>
        <taxon>Sphingomonadales</taxon>
        <taxon>Sphingomonadaceae</taxon>
        <taxon>Novosphingobium</taxon>
    </lineage>
</organism>
<feature type="binding site" evidence="7 11">
    <location>
        <position position="460"/>
    </location>
    <ligand>
        <name>[4Fe-4S] cluster</name>
        <dbReference type="ChEBI" id="CHEBI:49883"/>
    </ligand>
</feature>
<keyword evidence="7" id="KW-0004">4Fe-4S</keyword>
<feature type="binding site" evidence="7 11">
    <location>
        <position position="401"/>
    </location>
    <ligand>
        <name>[4Fe-4S] cluster</name>
        <dbReference type="ChEBI" id="CHEBI:49883"/>
    </ligand>
</feature>
<dbReference type="NCBIfam" id="TIGR01134">
    <property type="entry name" value="purF"/>
    <property type="match status" value="1"/>
</dbReference>
<dbReference type="RefSeq" id="WP_183617533.1">
    <property type="nucleotide sequence ID" value="NZ_JACIDY010000006.1"/>
</dbReference>
<evidence type="ECO:0000256" key="9">
    <source>
        <dbReference type="PIRSR" id="PIRSR000485-1"/>
    </source>
</evidence>
<evidence type="ECO:0000256" key="1">
    <source>
        <dbReference type="ARBA" id="ARBA00005209"/>
    </source>
</evidence>
<gene>
    <name evidence="7" type="primary">purF</name>
    <name evidence="13" type="ORF">GGR39_002658</name>
</gene>
<keyword evidence="4 7" id="KW-0808">Transferase</keyword>
<comment type="cofactor">
    <cofactor evidence="7 10">
        <name>Mg(2+)</name>
        <dbReference type="ChEBI" id="CHEBI:18420"/>
    </cofactor>
    <text evidence="7 10">Binds 1 Mg(2+) ion per subunit.</text>
</comment>
<dbReference type="CDD" id="cd00715">
    <property type="entry name" value="GPATase_N"/>
    <property type="match status" value="1"/>
</dbReference>
<evidence type="ECO:0000256" key="3">
    <source>
        <dbReference type="ARBA" id="ARBA00022676"/>
    </source>
</evidence>
<evidence type="ECO:0000256" key="2">
    <source>
        <dbReference type="ARBA" id="ARBA00010138"/>
    </source>
</evidence>
<comment type="similarity">
    <text evidence="2 7 8">In the C-terminal section; belongs to the purine/pyrimidine phosphoribosyltransferase family.</text>
</comment>
<feature type="binding site" evidence="7 10">
    <location>
        <position position="302"/>
    </location>
    <ligand>
        <name>Mg(2+)</name>
        <dbReference type="ChEBI" id="CHEBI:18420"/>
    </ligand>
</feature>
<feature type="binding site" evidence="7 10">
    <location>
        <position position="364"/>
    </location>
    <ligand>
        <name>Mg(2+)</name>
        <dbReference type="ChEBI" id="CHEBI:18420"/>
    </ligand>
</feature>
<keyword evidence="7 10" id="KW-0479">Metal-binding</keyword>
<feature type="binding site" evidence="7 10">
    <location>
        <position position="365"/>
    </location>
    <ligand>
        <name>Mg(2+)</name>
        <dbReference type="ChEBI" id="CHEBI:18420"/>
    </ligand>
</feature>
<feature type="binding site" evidence="7 11">
    <location>
        <position position="457"/>
    </location>
    <ligand>
        <name>[4Fe-4S] cluster</name>
        <dbReference type="ChEBI" id="CHEBI:49883"/>
    </ligand>
</feature>
<keyword evidence="7 11" id="KW-0408">Iron</keyword>
<dbReference type="AlphaFoldDB" id="A0A7W6FZD3"/>
<comment type="function">
    <text evidence="7">Catalyzes the formation of phosphoribosylamine from phosphoribosylpyrophosphate (PRPP) and glutamine.</text>
</comment>
<evidence type="ECO:0000256" key="5">
    <source>
        <dbReference type="ARBA" id="ARBA00022755"/>
    </source>
</evidence>
<dbReference type="Gene3D" id="3.60.20.10">
    <property type="entry name" value="Glutamine Phosphoribosylpyrophosphate, subunit 1, domain 1"/>
    <property type="match status" value="1"/>
</dbReference>
<dbReference type="EMBL" id="JACIDY010000006">
    <property type="protein sequence ID" value="MBB3940995.1"/>
    <property type="molecule type" value="Genomic_DNA"/>
</dbReference>
<dbReference type="Pfam" id="PF13537">
    <property type="entry name" value="GATase_7"/>
    <property type="match status" value="1"/>
</dbReference>
<evidence type="ECO:0000256" key="4">
    <source>
        <dbReference type="ARBA" id="ARBA00022679"/>
    </source>
</evidence>
<comment type="caution">
    <text evidence="13">The sequence shown here is derived from an EMBL/GenBank/DDBJ whole genome shotgun (WGS) entry which is preliminary data.</text>
</comment>
<dbReference type="InterPro" id="IPR029055">
    <property type="entry name" value="Ntn_hydrolases_N"/>
</dbReference>
<dbReference type="GO" id="GO:0000287">
    <property type="term" value="F:magnesium ion binding"/>
    <property type="evidence" value="ECO:0007669"/>
    <property type="project" value="UniProtKB-UniRule"/>
</dbReference>
<name>A0A7W6FZD3_9SPHN</name>
<feature type="domain" description="Glutamine amidotransferase type-2" evidence="12">
    <location>
        <begin position="19"/>
        <end position="238"/>
    </location>
</feature>
<dbReference type="InterPro" id="IPR017932">
    <property type="entry name" value="GATase_2_dom"/>
</dbReference>
<comment type="cofactor">
    <cofactor evidence="7 11">
        <name>[4Fe-4S] cluster</name>
        <dbReference type="ChEBI" id="CHEBI:49883"/>
    </cofactor>
    <text evidence="7 11">Binds 1 [4Fe-4S] cluster per subunit.</text>
</comment>
<keyword evidence="6 7" id="KW-0315">Glutamine amidotransferase</keyword>
<dbReference type="GO" id="GO:0051539">
    <property type="term" value="F:4 iron, 4 sulfur cluster binding"/>
    <property type="evidence" value="ECO:0007669"/>
    <property type="project" value="UniProtKB-KW"/>
</dbReference>
<dbReference type="SUPFAM" id="SSF53271">
    <property type="entry name" value="PRTase-like"/>
    <property type="match status" value="1"/>
</dbReference>
<proteinExistence type="inferred from homology"/>
<evidence type="ECO:0000256" key="11">
    <source>
        <dbReference type="PIRSR" id="PIRSR000485-3"/>
    </source>
</evidence>
<dbReference type="GO" id="GO:0006189">
    <property type="term" value="P:'de novo' IMP biosynthetic process"/>
    <property type="evidence" value="ECO:0007669"/>
    <property type="project" value="UniProtKB-UniRule"/>
</dbReference>
<evidence type="ECO:0000256" key="7">
    <source>
        <dbReference type="HAMAP-Rule" id="MF_01931"/>
    </source>
</evidence>
<dbReference type="Proteomes" id="UP000561459">
    <property type="component" value="Unassembled WGS sequence"/>
</dbReference>
<comment type="catalytic activity">
    <reaction evidence="7 8">
        <text>5-phospho-beta-D-ribosylamine + L-glutamate + diphosphate = 5-phospho-alpha-D-ribose 1-diphosphate + L-glutamine + H2O</text>
        <dbReference type="Rhea" id="RHEA:14905"/>
        <dbReference type="ChEBI" id="CHEBI:15377"/>
        <dbReference type="ChEBI" id="CHEBI:29985"/>
        <dbReference type="ChEBI" id="CHEBI:33019"/>
        <dbReference type="ChEBI" id="CHEBI:58017"/>
        <dbReference type="ChEBI" id="CHEBI:58359"/>
        <dbReference type="ChEBI" id="CHEBI:58681"/>
        <dbReference type="EC" id="2.4.2.14"/>
    </reaction>
</comment>
<feature type="binding site" evidence="7 11">
    <location>
        <position position="255"/>
    </location>
    <ligand>
        <name>[4Fe-4S] cluster</name>
        <dbReference type="ChEBI" id="CHEBI:49883"/>
    </ligand>
</feature>
<dbReference type="CDD" id="cd06223">
    <property type="entry name" value="PRTases_typeI"/>
    <property type="match status" value="1"/>
</dbReference>
<keyword evidence="14" id="KW-1185">Reference proteome</keyword>
<feature type="active site" description="Nucleophile" evidence="7 9">
    <location>
        <position position="19"/>
    </location>
</feature>
<dbReference type="InterPro" id="IPR029057">
    <property type="entry name" value="PRTase-like"/>
</dbReference>
<dbReference type="PROSITE" id="PS51278">
    <property type="entry name" value="GATASE_TYPE_2"/>
    <property type="match status" value="1"/>
</dbReference>
<dbReference type="UniPathway" id="UPA00074">
    <property type="reaction ID" value="UER00124"/>
</dbReference>
<keyword evidence="7 10" id="KW-0460">Magnesium</keyword>
<evidence type="ECO:0000256" key="6">
    <source>
        <dbReference type="ARBA" id="ARBA00022962"/>
    </source>
</evidence>
<evidence type="ECO:0000256" key="10">
    <source>
        <dbReference type="PIRSR" id="PIRSR000485-2"/>
    </source>
</evidence>
<sequence>MNFTHPFRDQDGDKLREECGVFGVIGARDAVNIAALGLHALQHRGQEAVGITTYDGREFYSHRGLGHVAQVFADKSISETLPGEMASGHVRYSTTGGSGLRNVQPLFADLSAGGFSIAHNGNISNASHLKRELVRRGAIFQSTSDTEVIIHLVATSRYPTLMDRFVDALRMVEGAYSLICMTEQGMIACRDPLGIRPLVMGRLGDATIFASETVALDVIGAEFVRSIEPGEMVQVDHKGVVSSHRPFGNPAPRPCIFEHVYFSRPDSVMDGRSVYSVRKQIGVELAKESPADADLVIPVPDSGVPAAIGYAQESGIPFELGIIRSHYVGRTFIQPSEGARHADVKRKHNANRAIIEGKRVILIDDSIVRGTTSMKIVEMMRDAGAAEVHMRIASPPTGHSCFYGVDTPERSKLLAANMDTEAMAAFIKADSLAFVSIDGLYRAVGEAERNNASPQFCDACFSGEYPTSLTDLAEKDKPDLLTLPVNKVA</sequence>
<dbReference type="SUPFAM" id="SSF56235">
    <property type="entry name" value="N-terminal nucleophile aminohydrolases (Ntn hydrolases)"/>
    <property type="match status" value="1"/>
</dbReference>
<dbReference type="PIRSF" id="PIRSF000485">
    <property type="entry name" value="Amd_phspho_trans"/>
    <property type="match status" value="1"/>
</dbReference>
<dbReference type="EC" id="2.4.2.14" evidence="7"/>
<dbReference type="InterPro" id="IPR005854">
    <property type="entry name" value="PurF"/>
</dbReference>
<evidence type="ECO:0000256" key="8">
    <source>
        <dbReference type="PIRNR" id="PIRNR000485"/>
    </source>
</evidence>
<keyword evidence="5 7" id="KW-0658">Purine biosynthesis</keyword>
<dbReference type="HAMAP" id="MF_01931">
    <property type="entry name" value="PurF"/>
    <property type="match status" value="1"/>
</dbReference>
<keyword evidence="3 7" id="KW-0328">Glycosyltransferase</keyword>
<protein>
    <recommendedName>
        <fullName evidence="7">Amidophosphoribosyltransferase</fullName>
        <shortName evidence="7">ATase</shortName>
        <ecNumber evidence="7">2.4.2.14</ecNumber>
    </recommendedName>
    <alternativeName>
        <fullName evidence="7">Glutamine phosphoribosylpyrophosphate amidotransferase</fullName>
        <shortName evidence="7">GPATase</shortName>
    </alternativeName>
</protein>
<dbReference type="InterPro" id="IPR035584">
    <property type="entry name" value="PurF_N"/>
</dbReference>
<reference evidence="13 14" key="1">
    <citation type="submission" date="2020-08" db="EMBL/GenBank/DDBJ databases">
        <title>Genomic Encyclopedia of Type Strains, Phase IV (KMG-IV): sequencing the most valuable type-strain genomes for metagenomic binning, comparative biology and taxonomic classification.</title>
        <authorList>
            <person name="Goeker M."/>
        </authorList>
    </citation>
    <scope>NUCLEOTIDE SEQUENCE [LARGE SCALE GENOMIC DNA]</scope>
    <source>
        <strain evidence="13 14">DSM 27568</strain>
    </source>
</reference>
<comment type="pathway">
    <text evidence="1 7 8">Purine metabolism; IMP biosynthesis via de novo pathway; N(1)-(5-phospho-D-ribosyl)glycinamide from 5-phospho-alpha-D-ribose 1-diphosphate: step 1/2.</text>
</comment>
<dbReference type="GO" id="GO:0009113">
    <property type="term" value="P:purine nucleobase biosynthetic process"/>
    <property type="evidence" value="ECO:0007669"/>
    <property type="project" value="UniProtKB-UniRule"/>
</dbReference>
<evidence type="ECO:0000313" key="13">
    <source>
        <dbReference type="EMBL" id="MBB3940995.1"/>
    </source>
</evidence>
<dbReference type="GO" id="GO:0004044">
    <property type="term" value="F:amidophosphoribosyltransferase activity"/>
    <property type="evidence" value="ECO:0007669"/>
    <property type="project" value="UniProtKB-UniRule"/>
</dbReference>
<dbReference type="Gene3D" id="3.40.50.2020">
    <property type="match status" value="1"/>
</dbReference>
<accession>A0A7W6FZD3</accession>
<dbReference type="Pfam" id="PF00156">
    <property type="entry name" value="Pribosyltran"/>
    <property type="match status" value="1"/>
</dbReference>
<keyword evidence="7 11" id="KW-0411">Iron-sulfur</keyword>
<dbReference type="PANTHER" id="PTHR11907">
    <property type="entry name" value="AMIDOPHOSPHORIBOSYLTRANSFERASE"/>
    <property type="match status" value="1"/>
</dbReference>
<dbReference type="InterPro" id="IPR000836">
    <property type="entry name" value="PRTase_dom"/>
</dbReference>